<gene>
    <name evidence="3" type="ORF">Daus18300_013623</name>
</gene>
<evidence type="ECO:0000313" key="4">
    <source>
        <dbReference type="Proteomes" id="UP001583177"/>
    </source>
</evidence>
<evidence type="ECO:0000256" key="1">
    <source>
        <dbReference type="SAM" id="MobiDB-lite"/>
    </source>
</evidence>
<organism evidence="3 4">
    <name type="scientific">Diaporthe australafricana</name>
    <dbReference type="NCBI Taxonomy" id="127596"/>
    <lineage>
        <taxon>Eukaryota</taxon>
        <taxon>Fungi</taxon>
        <taxon>Dikarya</taxon>
        <taxon>Ascomycota</taxon>
        <taxon>Pezizomycotina</taxon>
        <taxon>Sordariomycetes</taxon>
        <taxon>Sordariomycetidae</taxon>
        <taxon>Diaporthales</taxon>
        <taxon>Diaporthaceae</taxon>
        <taxon>Diaporthe</taxon>
    </lineage>
</organism>
<sequence length="522" mass="59833">MGPLQRKYHLAQEQTQKLSTSNKNPTRLLRIKSASEVQLVNAREDVELLMYTALSYCWGSPDDEDTSRGRTTADNFDLRHGQPFPITELPATIRDAIILTRGCGLEYIWVDSVCIIQGDMDDWLTEANRMHEVYANAYFTICAASVESASAGLLHTRQAWKYSVEPCQLASNRISIRSSSFRELIQGSAWSKRAWTLQEEHLSPRIMYWTPQRMYWSCSRRFITEGESLGRPAPAAIHHPPESSFLAASRSGLHLHERWYDMVESFTKRALTNPSDKLPAIAGIAMRYHRHRESDEYLAGLWRDTFALDLAWRTSVYLMESQKPLCEDDIIPSWSWASLPCGHPAIMRRRHCESDDIPKDRLLLVQSRPSHADEGRMADTTVRSVHVKGRMRPLLSSYSERKDWSNVSVRGGDGQESFSFRKYVGDDIHCVDLSRGLVLAYEAHREETMAHVDYIVDADRVYCGVADVECLELGESEMLLVERCGRDDNKTEHLQSYRRIGVSWNFRGDFFDGRAQIEIELV</sequence>
<dbReference type="InterPro" id="IPR010730">
    <property type="entry name" value="HET"/>
</dbReference>
<dbReference type="EMBL" id="JAWRVE010000220">
    <property type="protein sequence ID" value="KAL1848341.1"/>
    <property type="molecule type" value="Genomic_DNA"/>
</dbReference>
<name>A0ABR3VYH2_9PEZI</name>
<keyword evidence="4" id="KW-1185">Reference proteome</keyword>
<dbReference type="Proteomes" id="UP001583177">
    <property type="component" value="Unassembled WGS sequence"/>
</dbReference>
<evidence type="ECO:0000313" key="3">
    <source>
        <dbReference type="EMBL" id="KAL1848341.1"/>
    </source>
</evidence>
<comment type="caution">
    <text evidence="3">The sequence shown here is derived from an EMBL/GenBank/DDBJ whole genome shotgun (WGS) entry which is preliminary data.</text>
</comment>
<feature type="region of interest" description="Disordered" evidence="1">
    <location>
        <begin position="1"/>
        <end position="23"/>
    </location>
</feature>
<proteinExistence type="predicted"/>
<accession>A0ABR3VYH2</accession>
<evidence type="ECO:0000259" key="2">
    <source>
        <dbReference type="Pfam" id="PF06985"/>
    </source>
</evidence>
<reference evidence="3 4" key="1">
    <citation type="journal article" date="2024" name="IMA Fungus">
        <title>IMA Genome - F19 : A genome assembly and annotation guide to empower mycologists, including annotated draft genome sequences of Ceratocystis pirilliformis, Diaporthe australafricana, Fusarium ophioides, Paecilomyces lecythidis, and Sporothrix stenoceras.</title>
        <authorList>
            <person name="Aylward J."/>
            <person name="Wilson A.M."/>
            <person name="Visagie C.M."/>
            <person name="Spraker J."/>
            <person name="Barnes I."/>
            <person name="Buitendag C."/>
            <person name="Ceriani C."/>
            <person name="Del Mar Angel L."/>
            <person name="du Plessis D."/>
            <person name="Fuchs T."/>
            <person name="Gasser K."/>
            <person name="Kramer D."/>
            <person name="Li W."/>
            <person name="Munsamy K."/>
            <person name="Piso A."/>
            <person name="Price J.L."/>
            <person name="Sonnekus B."/>
            <person name="Thomas C."/>
            <person name="van der Nest A."/>
            <person name="van Dijk A."/>
            <person name="van Heerden A."/>
            <person name="van Vuuren N."/>
            <person name="Yilmaz N."/>
            <person name="Duong T.A."/>
            <person name="van der Merwe N.A."/>
            <person name="Wingfield M.J."/>
            <person name="Wingfield B.D."/>
        </authorList>
    </citation>
    <scope>NUCLEOTIDE SEQUENCE [LARGE SCALE GENOMIC DNA]</scope>
    <source>
        <strain evidence="3 4">CMW 18300</strain>
    </source>
</reference>
<protein>
    <recommendedName>
        <fullName evidence="2">Heterokaryon incompatibility domain-containing protein</fullName>
    </recommendedName>
</protein>
<dbReference type="Pfam" id="PF06985">
    <property type="entry name" value="HET"/>
    <property type="match status" value="1"/>
</dbReference>
<dbReference type="PANTHER" id="PTHR33112">
    <property type="entry name" value="DOMAIN PROTEIN, PUTATIVE-RELATED"/>
    <property type="match status" value="1"/>
</dbReference>
<feature type="compositionally biased region" description="Polar residues" evidence="1">
    <location>
        <begin position="12"/>
        <end position="23"/>
    </location>
</feature>
<feature type="domain" description="Heterokaryon incompatibility" evidence="2">
    <location>
        <begin position="51"/>
        <end position="199"/>
    </location>
</feature>
<dbReference type="PANTHER" id="PTHR33112:SF16">
    <property type="entry name" value="HETEROKARYON INCOMPATIBILITY DOMAIN-CONTAINING PROTEIN"/>
    <property type="match status" value="1"/>
</dbReference>